<gene>
    <name evidence="1" type="ORF">NE619_00225</name>
</gene>
<reference evidence="1 2" key="1">
    <citation type="submission" date="2022-06" db="EMBL/GenBank/DDBJ databases">
        <title>Isolation of gut microbiota from human fecal samples.</title>
        <authorList>
            <person name="Pamer E.G."/>
            <person name="Barat B."/>
            <person name="Waligurski E."/>
            <person name="Medina S."/>
            <person name="Paddock L."/>
            <person name="Mostad J."/>
        </authorList>
    </citation>
    <scope>NUCLEOTIDE SEQUENCE [LARGE SCALE GENOMIC DNA]</scope>
    <source>
        <strain evidence="1 2">SL.3.17</strain>
    </source>
</reference>
<comment type="caution">
    <text evidence="1">The sequence shown here is derived from an EMBL/GenBank/DDBJ whole genome shotgun (WGS) entry which is preliminary data.</text>
</comment>
<dbReference type="Gene3D" id="3.40.91.30">
    <property type="match status" value="1"/>
</dbReference>
<name>A0ABT1RJ13_9FIRM</name>
<evidence type="ECO:0000313" key="2">
    <source>
        <dbReference type="Proteomes" id="UP001524502"/>
    </source>
</evidence>
<evidence type="ECO:0000313" key="1">
    <source>
        <dbReference type="EMBL" id="MCQ4635158.1"/>
    </source>
</evidence>
<dbReference type="Proteomes" id="UP001524502">
    <property type="component" value="Unassembled WGS sequence"/>
</dbReference>
<keyword evidence="2" id="KW-1185">Reference proteome</keyword>
<proteinExistence type="predicted"/>
<dbReference type="RefSeq" id="WP_256130360.1">
    <property type="nucleotide sequence ID" value="NZ_JANFXK010000001.1"/>
</dbReference>
<sequence>MFSQISLLQALEAQQSRTRILIQQLEASRARLPKGHLCCKGDGRYYRVIHCNGRRDYIALPQHMASSKTLASQLKKKRHIDKALPILKNSLRCFDTFLKSFHIYDGSVLSKELPSHYRDFDYSDLLFPGDVNPAVWGEQAYAHNTAHPEDLIYSSEGGLKTRSKAEADIATVLERRGFVFHYEPKLKLGKHIYYPDFLIVHPFHRRLIYWEHFGSMDNPPYAKATMEKLRVYAQNGYTLGDNLIMTWETLDSPLTFPHINDRIRTYFS</sequence>
<dbReference type="EMBL" id="JANFXK010000001">
    <property type="protein sequence ID" value="MCQ4635158.1"/>
    <property type="molecule type" value="Genomic_DNA"/>
</dbReference>
<protein>
    <submittedName>
        <fullName evidence="1">Uncharacterized protein</fullName>
    </submittedName>
</protein>
<organism evidence="1 2">
    <name type="scientific">Anaerovorax odorimutans</name>
    <dbReference type="NCBI Taxonomy" id="109327"/>
    <lineage>
        <taxon>Bacteria</taxon>
        <taxon>Bacillati</taxon>
        <taxon>Bacillota</taxon>
        <taxon>Clostridia</taxon>
        <taxon>Peptostreptococcales</taxon>
        <taxon>Anaerovoracaceae</taxon>
        <taxon>Anaerovorax</taxon>
    </lineage>
</organism>
<accession>A0ABT1RJ13</accession>